<evidence type="ECO:0000313" key="3">
    <source>
        <dbReference type="Proteomes" id="UP000283269"/>
    </source>
</evidence>
<gene>
    <name evidence="2" type="ORF">CVT25_006708</name>
</gene>
<dbReference type="OrthoDB" id="3261052at2759"/>
<organism evidence="2 3">
    <name type="scientific">Psilocybe cyanescens</name>
    <dbReference type="NCBI Taxonomy" id="93625"/>
    <lineage>
        <taxon>Eukaryota</taxon>
        <taxon>Fungi</taxon>
        <taxon>Dikarya</taxon>
        <taxon>Basidiomycota</taxon>
        <taxon>Agaricomycotina</taxon>
        <taxon>Agaricomycetes</taxon>
        <taxon>Agaricomycetidae</taxon>
        <taxon>Agaricales</taxon>
        <taxon>Agaricineae</taxon>
        <taxon>Strophariaceae</taxon>
        <taxon>Psilocybe</taxon>
    </lineage>
</organism>
<keyword evidence="3" id="KW-1185">Reference proteome</keyword>
<reference evidence="2 3" key="1">
    <citation type="journal article" date="2018" name="Evol. Lett.">
        <title>Horizontal gene cluster transfer increased hallucinogenic mushroom diversity.</title>
        <authorList>
            <person name="Reynolds H.T."/>
            <person name="Vijayakumar V."/>
            <person name="Gluck-Thaler E."/>
            <person name="Korotkin H.B."/>
            <person name="Matheny P.B."/>
            <person name="Slot J.C."/>
        </authorList>
    </citation>
    <scope>NUCLEOTIDE SEQUENCE [LARGE SCALE GENOMIC DNA]</scope>
    <source>
        <strain evidence="2 3">2631</strain>
    </source>
</reference>
<dbReference type="AlphaFoldDB" id="A0A409XE25"/>
<dbReference type="Pfam" id="PF10551">
    <property type="entry name" value="MULE"/>
    <property type="match status" value="1"/>
</dbReference>
<comment type="caution">
    <text evidence="2">The sequence shown here is derived from an EMBL/GenBank/DDBJ whole genome shotgun (WGS) entry which is preliminary data.</text>
</comment>
<feature type="domain" description="MULE transposase" evidence="1">
    <location>
        <begin position="197"/>
        <end position="244"/>
    </location>
</feature>
<evidence type="ECO:0000259" key="1">
    <source>
        <dbReference type="Pfam" id="PF10551"/>
    </source>
</evidence>
<dbReference type="Proteomes" id="UP000283269">
    <property type="component" value="Unassembled WGS sequence"/>
</dbReference>
<dbReference type="EMBL" id="NHYD01001949">
    <property type="protein sequence ID" value="PPQ89048.1"/>
    <property type="molecule type" value="Genomic_DNA"/>
</dbReference>
<accession>A0A409XE25</accession>
<sequence>MSSFVRQNILELASLANMTASQIKLRLLSFCETHQVPRYRWPTPSQVNNVVQNVHRRDRLLNDPLLAIGLFAKKNPEKIFYYSPPNYDTNPPSKFATGIQHPFAIQSLILWSHQNGIGLDSSYRHKNENRAPVTFITTIDENHHMLPGPVFVSADATAETLVLFLRKVKELAEKTATQLMSEKIEIDYGLVKYKKALLQEAAKIVKSKWWPHFIMIDKSRAERSAIQKVFPNIPIRICQFHVMQAILRWDKEVELCVIYSAVALRKDGKEQLKSLKSLFGDFALDPLPQEEKLSDFWTDIGLPAGENREKMLSTNNWTERAFKTFDQVFLASRANKLAYRLVLIIANQWFNYYREWKNDKPRFNKEEFAKDNKAYEIWSREKGIIEFKTEDGLRAWKIVDI</sequence>
<dbReference type="InterPro" id="IPR018289">
    <property type="entry name" value="MULE_transposase_dom"/>
</dbReference>
<proteinExistence type="predicted"/>
<protein>
    <recommendedName>
        <fullName evidence="1">MULE transposase domain-containing protein</fullName>
    </recommendedName>
</protein>
<evidence type="ECO:0000313" key="2">
    <source>
        <dbReference type="EMBL" id="PPQ89048.1"/>
    </source>
</evidence>
<name>A0A409XE25_PSICY</name>
<dbReference type="InParanoid" id="A0A409XE25"/>